<name>A0ABT6ARI2_9BURK</name>
<dbReference type="InterPro" id="IPR007410">
    <property type="entry name" value="LpqE-like"/>
</dbReference>
<dbReference type="Pfam" id="PF04314">
    <property type="entry name" value="PCuAC"/>
    <property type="match status" value="1"/>
</dbReference>
<dbReference type="PANTHER" id="PTHR36302:SF1">
    <property type="entry name" value="COPPER CHAPERONE PCU(A)C"/>
    <property type="match status" value="1"/>
</dbReference>
<dbReference type="SUPFAM" id="SSF110087">
    <property type="entry name" value="DR1885-like metal-binding protein"/>
    <property type="match status" value="1"/>
</dbReference>
<accession>A0ABT6ARI2</accession>
<gene>
    <name evidence="2" type="ORF">P3W85_19880</name>
</gene>
<dbReference type="Gene3D" id="2.60.40.1890">
    <property type="entry name" value="PCu(A)C copper chaperone"/>
    <property type="match status" value="1"/>
</dbReference>
<sequence>MQARFLAAVPAALFAALCSTAALAQVDVSNAWARGTVPAQTATGVFMTLHAHTPAKLVGVSTPAAATAEVHEMKMDGNVMRMRALGALDLPAMQDVELKPGGYHVMLMGLKAPLKKGDKVALTLKFEQGGKMVEQKVDAEVRDLGAAAPAAVAHGDHKH</sequence>
<dbReference type="InterPro" id="IPR058248">
    <property type="entry name" value="Lxx211020-like"/>
</dbReference>
<keyword evidence="3" id="KW-1185">Reference proteome</keyword>
<dbReference type="EMBL" id="JARJLM010000337">
    <property type="protein sequence ID" value="MDF3835203.1"/>
    <property type="molecule type" value="Genomic_DNA"/>
</dbReference>
<dbReference type="Proteomes" id="UP001216674">
    <property type="component" value="Unassembled WGS sequence"/>
</dbReference>
<proteinExistence type="predicted"/>
<reference evidence="2 3" key="1">
    <citation type="submission" date="2023-03" db="EMBL/GenBank/DDBJ databases">
        <title>Draft assemblies of triclosan tolerant bacteria isolated from returned activated sludge.</title>
        <authorList>
            <person name="Van Hamelsveld S."/>
        </authorList>
    </citation>
    <scope>NUCLEOTIDE SEQUENCE [LARGE SCALE GENOMIC DNA]</scope>
    <source>
        <strain evidence="2 3">GW210010_S58</strain>
    </source>
</reference>
<dbReference type="PANTHER" id="PTHR36302">
    <property type="entry name" value="BLR7088 PROTEIN"/>
    <property type="match status" value="1"/>
</dbReference>
<comment type="caution">
    <text evidence="2">The sequence shown here is derived from an EMBL/GenBank/DDBJ whole genome shotgun (WGS) entry which is preliminary data.</text>
</comment>
<feature type="chain" id="PRO_5045250450" evidence="1">
    <location>
        <begin position="25"/>
        <end position="159"/>
    </location>
</feature>
<keyword evidence="1" id="KW-0732">Signal</keyword>
<evidence type="ECO:0000256" key="1">
    <source>
        <dbReference type="SAM" id="SignalP"/>
    </source>
</evidence>
<evidence type="ECO:0000313" key="3">
    <source>
        <dbReference type="Proteomes" id="UP001216674"/>
    </source>
</evidence>
<evidence type="ECO:0000313" key="2">
    <source>
        <dbReference type="EMBL" id="MDF3835203.1"/>
    </source>
</evidence>
<dbReference type="RefSeq" id="WP_276266067.1">
    <property type="nucleotide sequence ID" value="NZ_JARJLM010000337.1"/>
</dbReference>
<organism evidence="2 3">
    <name type="scientific">Cupriavidus basilensis</name>
    <dbReference type="NCBI Taxonomy" id="68895"/>
    <lineage>
        <taxon>Bacteria</taxon>
        <taxon>Pseudomonadati</taxon>
        <taxon>Pseudomonadota</taxon>
        <taxon>Betaproteobacteria</taxon>
        <taxon>Burkholderiales</taxon>
        <taxon>Burkholderiaceae</taxon>
        <taxon>Cupriavidus</taxon>
    </lineage>
</organism>
<feature type="signal peptide" evidence="1">
    <location>
        <begin position="1"/>
        <end position="24"/>
    </location>
</feature>
<dbReference type="InterPro" id="IPR036182">
    <property type="entry name" value="PCuAC_sf"/>
</dbReference>
<protein>
    <submittedName>
        <fullName evidence="2">Copper chaperone PCu(A)C</fullName>
    </submittedName>
</protein>